<keyword evidence="3" id="KW-1185">Reference proteome</keyword>
<proteinExistence type="predicted"/>
<protein>
    <submittedName>
        <fullName evidence="2">Uncharacterized protein</fullName>
    </submittedName>
</protein>
<dbReference type="InterPro" id="IPR004242">
    <property type="entry name" value="Transposase_21"/>
</dbReference>
<gene>
    <name evidence="2" type="ORF">LWI28_009451</name>
</gene>
<dbReference type="Pfam" id="PF02992">
    <property type="entry name" value="Transposase_21"/>
    <property type="match status" value="1"/>
</dbReference>
<evidence type="ECO:0000256" key="1">
    <source>
        <dbReference type="SAM" id="MobiDB-lite"/>
    </source>
</evidence>
<feature type="region of interest" description="Disordered" evidence="1">
    <location>
        <begin position="276"/>
        <end position="295"/>
    </location>
</feature>
<dbReference type="EMBL" id="JAJSOW010000100">
    <property type="protein sequence ID" value="KAI9185669.1"/>
    <property type="molecule type" value="Genomic_DNA"/>
</dbReference>
<name>A0AAD5J3X4_ACENE</name>
<dbReference type="PANTHER" id="PTHR10775">
    <property type="entry name" value="OS08G0208400 PROTEIN"/>
    <property type="match status" value="1"/>
</dbReference>
<dbReference type="PANTHER" id="PTHR10775:SF180">
    <property type="entry name" value="TRANSPOSON, EN_SPM-LIKE, TRANSPOSASE-ASSOCIATED DOMAIN PROTEIN-RELATED"/>
    <property type="match status" value="1"/>
</dbReference>
<evidence type="ECO:0000313" key="3">
    <source>
        <dbReference type="Proteomes" id="UP001064489"/>
    </source>
</evidence>
<accession>A0AAD5J3X4</accession>
<sequence length="323" mass="37006">MVHAAQDDYTSDPDEFIRLLDDAKKPLYPDCTKYTKLSALVKLYNLKARYEFSDQSFSALLKSLSDMLPSNNQLPLSMYEAKKTLNALGMEHEKIHACPNDRILYRKQYQDAIKCPKCNLPRWKIAKNSTEPKVGVAAKVLWYFPPIPRFKRMFQSSGTSKNLIWHANEKEIDGMMCHPSDSPSWKLIDHTWPDFAAEPRNLRLALAADGILCHGRNICKLYCNLHKNKLFDKFAFVDPNHIAYSVGSKEERARLLNKRLGQAKPGQLFLAPYNHIEEEDDDDDEQEGEMKNTKKEPEIEIEIQIIVGFLHFPISNGIGHGLG</sequence>
<feature type="compositionally biased region" description="Acidic residues" evidence="1">
    <location>
        <begin position="277"/>
        <end position="287"/>
    </location>
</feature>
<comment type="caution">
    <text evidence="2">The sequence shown here is derived from an EMBL/GenBank/DDBJ whole genome shotgun (WGS) entry which is preliminary data.</text>
</comment>
<reference evidence="2" key="1">
    <citation type="journal article" date="2022" name="Plant J.">
        <title>Strategies of tolerance reflected in two North American maple genomes.</title>
        <authorList>
            <person name="McEvoy S.L."/>
            <person name="Sezen U.U."/>
            <person name="Trouern-Trend A."/>
            <person name="McMahon S.M."/>
            <person name="Schaberg P.G."/>
            <person name="Yang J."/>
            <person name="Wegrzyn J.L."/>
            <person name="Swenson N.G."/>
        </authorList>
    </citation>
    <scope>NUCLEOTIDE SEQUENCE</scope>
    <source>
        <strain evidence="2">91603</strain>
    </source>
</reference>
<dbReference type="AlphaFoldDB" id="A0AAD5J3X4"/>
<organism evidence="2 3">
    <name type="scientific">Acer negundo</name>
    <name type="common">Box elder</name>
    <dbReference type="NCBI Taxonomy" id="4023"/>
    <lineage>
        <taxon>Eukaryota</taxon>
        <taxon>Viridiplantae</taxon>
        <taxon>Streptophyta</taxon>
        <taxon>Embryophyta</taxon>
        <taxon>Tracheophyta</taxon>
        <taxon>Spermatophyta</taxon>
        <taxon>Magnoliopsida</taxon>
        <taxon>eudicotyledons</taxon>
        <taxon>Gunneridae</taxon>
        <taxon>Pentapetalae</taxon>
        <taxon>rosids</taxon>
        <taxon>malvids</taxon>
        <taxon>Sapindales</taxon>
        <taxon>Sapindaceae</taxon>
        <taxon>Hippocastanoideae</taxon>
        <taxon>Acereae</taxon>
        <taxon>Acer</taxon>
    </lineage>
</organism>
<dbReference type="Proteomes" id="UP001064489">
    <property type="component" value="Chromosome 3"/>
</dbReference>
<reference evidence="2" key="2">
    <citation type="submission" date="2023-02" db="EMBL/GenBank/DDBJ databases">
        <authorList>
            <person name="Swenson N.G."/>
            <person name="Wegrzyn J.L."/>
            <person name="Mcevoy S.L."/>
        </authorList>
    </citation>
    <scope>NUCLEOTIDE SEQUENCE</scope>
    <source>
        <strain evidence="2">91603</strain>
        <tissue evidence="2">Leaf</tissue>
    </source>
</reference>
<evidence type="ECO:0000313" key="2">
    <source>
        <dbReference type="EMBL" id="KAI9185669.1"/>
    </source>
</evidence>